<evidence type="ECO:0000313" key="3">
    <source>
        <dbReference type="EMBL" id="CAJ1053373.1"/>
    </source>
</evidence>
<dbReference type="PROSITE" id="PS50835">
    <property type="entry name" value="IG_LIKE"/>
    <property type="match status" value="2"/>
</dbReference>
<proteinExistence type="predicted"/>
<feature type="domain" description="Ig-like" evidence="2">
    <location>
        <begin position="133"/>
        <end position="211"/>
    </location>
</feature>
<feature type="domain" description="Ig-like" evidence="2">
    <location>
        <begin position="8"/>
        <end position="125"/>
    </location>
</feature>
<dbReference type="InterPro" id="IPR013106">
    <property type="entry name" value="Ig_V-set"/>
</dbReference>
<dbReference type="Proteomes" id="UP001178508">
    <property type="component" value="Chromosome 3"/>
</dbReference>
<dbReference type="InterPro" id="IPR036179">
    <property type="entry name" value="Ig-like_dom_sf"/>
</dbReference>
<keyword evidence="4" id="KW-1185">Reference proteome</keyword>
<dbReference type="CDD" id="cd00096">
    <property type="entry name" value="Ig"/>
    <property type="match status" value="1"/>
</dbReference>
<gene>
    <name evidence="3" type="ORF">XNOV1_A027197</name>
</gene>
<reference evidence="3" key="1">
    <citation type="submission" date="2023-08" db="EMBL/GenBank/DDBJ databases">
        <authorList>
            <person name="Alioto T."/>
            <person name="Alioto T."/>
            <person name="Gomez Garrido J."/>
        </authorList>
    </citation>
    <scope>NUCLEOTIDE SEQUENCE</scope>
</reference>
<evidence type="ECO:0000313" key="4">
    <source>
        <dbReference type="Proteomes" id="UP001178508"/>
    </source>
</evidence>
<dbReference type="PANTHER" id="PTHR21063:SF4">
    <property type="entry name" value="CD48 ANTIGEN-RELATED"/>
    <property type="match status" value="1"/>
</dbReference>
<sequence length="265" mass="29644">MMEPHRKPFAVFVTAVLLCCVSSDEEWEAVGAKKGDSVTLTTKDDGCDRGAQVVWMFGPQSPNTRIARVKDGEQRTNFSDHFKDRLQLDRQSGSLRISGLTFNDSGIYMCRSISSKIYTQRFNLSVYAPVCAPSIKINSSEVSTSCSSLLVECSVQNSRELRLSWFRGRDRLRETSGPDMSSRLILSLSVESSNGDEYSCVAENPVDQRSSRLLMEDTCLNHGEMLSWCHTEATVRLVLSAVLGLSLMGLVADHIRFSRQRRPRS</sequence>
<dbReference type="Gene3D" id="2.60.40.10">
    <property type="entry name" value="Immunoglobulins"/>
    <property type="match status" value="2"/>
</dbReference>
<feature type="signal peptide" evidence="1">
    <location>
        <begin position="1"/>
        <end position="23"/>
    </location>
</feature>
<protein>
    <submittedName>
        <fullName evidence="3">Uncharacterized protein LOC117816164 isoform X1</fullName>
    </submittedName>
</protein>
<dbReference type="PANTHER" id="PTHR21063">
    <property type="entry name" value="LFA-3"/>
    <property type="match status" value="1"/>
</dbReference>
<dbReference type="SMART" id="SM00409">
    <property type="entry name" value="IG"/>
    <property type="match status" value="2"/>
</dbReference>
<dbReference type="Pfam" id="PF07686">
    <property type="entry name" value="V-set"/>
    <property type="match status" value="1"/>
</dbReference>
<organism evidence="3 4">
    <name type="scientific">Xyrichtys novacula</name>
    <name type="common">Pearly razorfish</name>
    <name type="synonym">Hemipteronotus novacula</name>
    <dbReference type="NCBI Taxonomy" id="13765"/>
    <lineage>
        <taxon>Eukaryota</taxon>
        <taxon>Metazoa</taxon>
        <taxon>Chordata</taxon>
        <taxon>Craniata</taxon>
        <taxon>Vertebrata</taxon>
        <taxon>Euteleostomi</taxon>
        <taxon>Actinopterygii</taxon>
        <taxon>Neopterygii</taxon>
        <taxon>Teleostei</taxon>
        <taxon>Neoteleostei</taxon>
        <taxon>Acanthomorphata</taxon>
        <taxon>Eupercaria</taxon>
        <taxon>Labriformes</taxon>
        <taxon>Labridae</taxon>
        <taxon>Xyrichtys</taxon>
    </lineage>
</organism>
<evidence type="ECO:0000259" key="2">
    <source>
        <dbReference type="PROSITE" id="PS50835"/>
    </source>
</evidence>
<dbReference type="InterPro" id="IPR003599">
    <property type="entry name" value="Ig_sub"/>
</dbReference>
<feature type="chain" id="PRO_5043381969" evidence="1">
    <location>
        <begin position="24"/>
        <end position="265"/>
    </location>
</feature>
<name>A0AAV1EX44_XYRNO</name>
<dbReference type="InterPro" id="IPR013783">
    <property type="entry name" value="Ig-like_fold"/>
</dbReference>
<dbReference type="SUPFAM" id="SSF48726">
    <property type="entry name" value="Immunoglobulin"/>
    <property type="match status" value="2"/>
</dbReference>
<dbReference type="InterPro" id="IPR007110">
    <property type="entry name" value="Ig-like_dom"/>
</dbReference>
<accession>A0AAV1EX44</accession>
<evidence type="ECO:0000256" key="1">
    <source>
        <dbReference type="SAM" id="SignalP"/>
    </source>
</evidence>
<dbReference type="EMBL" id="OY660866">
    <property type="protein sequence ID" value="CAJ1053373.1"/>
    <property type="molecule type" value="Genomic_DNA"/>
</dbReference>
<keyword evidence="1" id="KW-0732">Signal</keyword>
<dbReference type="AlphaFoldDB" id="A0AAV1EX44"/>